<evidence type="ECO:0000256" key="1">
    <source>
        <dbReference type="SAM" id="MobiDB-lite"/>
    </source>
</evidence>
<reference evidence="2 3" key="1">
    <citation type="submission" date="2023-02" db="EMBL/GenBank/DDBJ databases">
        <title>LHISI_Scaffold_Assembly.</title>
        <authorList>
            <person name="Stuart O.P."/>
            <person name="Cleave R."/>
            <person name="Magrath M.J.L."/>
            <person name="Mikheyev A.S."/>
        </authorList>
    </citation>
    <scope>NUCLEOTIDE SEQUENCE [LARGE SCALE GENOMIC DNA]</scope>
    <source>
        <strain evidence="2">Daus_M_001</strain>
        <tissue evidence="2">Leg muscle</tissue>
    </source>
</reference>
<dbReference type="EMBL" id="JARBHB010000003">
    <property type="protein sequence ID" value="KAJ8887974.1"/>
    <property type="molecule type" value="Genomic_DNA"/>
</dbReference>
<evidence type="ECO:0000313" key="2">
    <source>
        <dbReference type="EMBL" id="KAJ8887974.1"/>
    </source>
</evidence>
<feature type="region of interest" description="Disordered" evidence="1">
    <location>
        <begin position="126"/>
        <end position="154"/>
    </location>
</feature>
<proteinExistence type="predicted"/>
<accession>A0ABQ9HUC5</accession>
<dbReference type="Proteomes" id="UP001159363">
    <property type="component" value="Chromosome 3"/>
</dbReference>
<organism evidence="2 3">
    <name type="scientific">Dryococelus australis</name>
    <dbReference type="NCBI Taxonomy" id="614101"/>
    <lineage>
        <taxon>Eukaryota</taxon>
        <taxon>Metazoa</taxon>
        <taxon>Ecdysozoa</taxon>
        <taxon>Arthropoda</taxon>
        <taxon>Hexapoda</taxon>
        <taxon>Insecta</taxon>
        <taxon>Pterygota</taxon>
        <taxon>Neoptera</taxon>
        <taxon>Polyneoptera</taxon>
        <taxon>Phasmatodea</taxon>
        <taxon>Verophasmatodea</taxon>
        <taxon>Anareolatae</taxon>
        <taxon>Phasmatidae</taxon>
        <taxon>Eurycanthinae</taxon>
        <taxon>Dryococelus</taxon>
    </lineage>
</organism>
<comment type="caution">
    <text evidence="2">The sequence shown here is derived from an EMBL/GenBank/DDBJ whole genome shotgun (WGS) entry which is preliminary data.</text>
</comment>
<name>A0ABQ9HUC5_9NEOP</name>
<sequence>MQCRHVHAFAHISRELAVTSHQLNECSEYQSAMPRVDRLGMFERRGCVPRIEDLVASCYGIRKVFPCKSAIGSEACRAGLINCDPIAKLPKWWSKMAMYCYKDDGILATKVVMHWLPTWRNPRWRSHNQNGRSGMVPRASSPSPMCPNLPAPRSSVPSPCARSFQTYLLPRGIRELLRSIVETRTTRAIPQHLSMTFRWLDYSPPIYVNRVRFPAGSPPDVRNRAGRRRLMADFIGYLPFPSLRIPALFHTHLTSPSLALKTLVLRAGRKATAYGALHTTIQRKATAYGALHTTIQRDKVAERLARSPPTKADRAQSPAGSTDFRKWESCRTMPLVGGFSRGSPPLVHTVFDTSWRTKAQSAPSAVTAGNQYTIDIAIFVHKTVESSLQFKTVLGDNRLGGRARKGRANKEPVWVVEGRDYPGEGGVRAERGMFERHQSYYLSLSPTHEGHVMGGPVSVGGAKADGHLQVHLVWFMAFTTRYMTSDVLTKFLTAKTSSTGSLASSVHTWPGTLQHTGLSSQRCRTVARGLRLWLVGVSTPSSCKVTTRSRGLQATQRTRDACWLQLFLSSARTDTSTSTSISTNTNTLLTLLFRLVSDILQSIMSALSYLALSTVSASRRGSSYMRAAAAWVNQRRSGLKVVRGVAASLLLLRQRLSHFVRAQKARRNALFLPSFATTNSLYRLFTKLEEKKNGGITEGFPHVGIVSDDAARWGVFSGLSPVSAALEFQRCSTLTSHSSAFKTSGTLSVDSANHNKAALAQKMFDHRKKESEQFFRKLSSRRVSQLDGGLAFLQHAPGFPDLAQALDTSTGGWVHAHFLPIRD</sequence>
<evidence type="ECO:0000313" key="3">
    <source>
        <dbReference type="Proteomes" id="UP001159363"/>
    </source>
</evidence>
<keyword evidence="3" id="KW-1185">Reference proteome</keyword>
<gene>
    <name evidence="2" type="ORF">PR048_007459</name>
</gene>
<feature type="region of interest" description="Disordered" evidence="1">
    <location>
        <begin position="304"/>
        <end position="323"/>
    </location>
</feature>
<protein>
    <submittedName>
        <fullName evidence="2">Uncharacterized protein</fullName>
    </submittedName>
</protein>